<dbReference type="PRINTS" id="PR00793">
    <property type="entry name" value="PROAMNOPTASE"/>
</dbReference>
<organism evidence="5 6">
    <name type="scientific">Spirosoma soli</name>
    <dbReference type="NCBI Taxonomy" id="1770529"/>
    <lineage>
        <taxon>Bacteria</taxon>
        <taxon>Pseudomonadati</taxon>
        <taxon>Bacteroidota</taxon>
        <taxon>Cytophagia</taxon>
        <taxon>Cytophagales</taxon>
        <taxon>Cytophagaceae</taxon>
        <taxon>Spirosoma</taxon>
    </lineage>
</organism>
<keyword evidence="6" id="KW-1185">Reference proteome</keyword>
<reference evidence="6" key="1">
    <citation type="journal article" date="2019" name="Int. J. Syst. Evol. Microbiol.">
        <title>The Global Catalogue of Microorganisms (GCM) 10K type strain sequencing project: providing services to taxonomists for standard genome sequencing and annotation.</title>
        <authorList>
            <consortium name="The Broad Institute Genomics Platform"/>
            <consortium name="The Broad Institute Genome Sequencing Center for Infectious Disease"/>
            <person name="Wu L."/>
            <person name="Ma J."/>
        </authorList>
    </citation>
    <scope>NUCLEOTIDE SEQUENCE [LARGE SCALE GENOMIC DNA]</scope>
    <source>
        <strain evidence="6">KCTC 42805</strain>
    </source>
</reference>
<dbReference type="Pfam" id="PF00561">
    <property type="entry name" value="Abhydrolase_1"/>
    <property type="match status" value="1"/>
</dbReference>
<feature type="domain" description="AB hydrolase-1" evidence="4">
    <location>
        <begin position="74"/>
        <end position="344"/>
    </location>
</feature>
<evidence type="ECO:0000256" key="3">
    <source>
        <dbReference type="SAM" id="Phobius"/>
    </source>
</evidence>
<evidence type="ECO:0000256" key="1">
    <source>
        <dbReference type="ARBA" id="ARBA00010088"/>
    </source>
</evidence>
<evidence type="ECO:0000256" key="2">
    <source>
        <dbReference type="ARBA" id="ARBA00022801"/>
    </source>
</evidence>
<dbReference type="EMBL" id="JBHULN010000001">
    <property type="protein sequence ID" value="MFD2569587.1"/>
    <property type="molecule type" value="Genomic_DNA"/>
</dbReference>
<gene>
    <name evidence="5" type="ORF">ACFSUS_03025</name>
</gene>
<keyword evidence="3" id="KW-1133">Transmembrane helix</keyword>
<dbReference type="InterPro" id="IPR002410">
    <property type="entry name" value="Peptidase_S33"/>
</dbReference>
<dbReference type="GO" id="GO:0016787">
    <property type="term" value="F:hydrolase activity"/>
    <property type="evidence" value="ECO:0007669"/>
    <property type="project" value="UniProtKB-KW"/>
</dbReference>
<accession>A0ABW5M1U4</accession>
<dbReference type="Gene3D" id="3.40.50.1820">
    <property type="entry name" value="alpha/beta hydrolase"/>
    <property type="match status" value="1"/>
</dbReference>
<proteinExistence type="inferred from homology"/>
<evidence type="ECO:0000313" key="6">
    <source>
        <dbReference type="Proteomes" id="UP001597469"/>
    </source>
</evidence>
<evidence type="ECO:0000313" key="5">
    <source>
        <dbReference type="EMBL" id="MFD2569587.1"/>
    </source>
</evidence>
<sequence>MKRVWRVIGWGALVVLGLVLVFVGYIAWNSPGETSPILGSDNKPLPNSIAQLEAVQINGTTQWLLIRGHDRTKPVLLFLHGGPGLPELSLLSGHELEKQFVVVNWEQRGAGKSYSADVFNNDFTVNTFVDDAAEVSRLLARRFHQPKLFLMAHSWGTFLGILLVKKHPELFRAYFSISQIANQLEAEQISYDWVLQQAQQHEKTSQVRKLREQGRPPYPANAWLDYLSWQRVLVADYGGGMYRSNFYPLFIRSILLCPEYTLLDKIHYGFGAMETVRRLWPPVVDTDLFKVAPTLSVPYFLFQGIHDYQTPYPVASRYFNRVQAPQKRLFTFVNSAHSPIFEEPERFMQCLDSALRQVPIRTVSSLKQPAK</sequence>
<dbReference type="RefSeq" id="WP_381518869.1">
    <property type="nucleotide sequence ID" value="NZ_JBHULN010000001.1"/>
</dbReference>
<keyword evidence="3" id="KW-0812">Transmembrane</keyword>
<comment type="caution">
    <text evidence="5">The sequence shown here is derived from an EMBL/GenBank/DDBJ whole genome shotgun (WGS) entry which is preliminary data.</text>
</comment>
<dbReference type="InterPro" id="IPR000073">
    <property type="entry name" value="AB_hydrolase_1"/>
</dbReference>
<dbReference type="InterPro" id="IPR029058">
    <property type="entry name" value="AB_hydrolase_fold"/>
</dbReference>
<keyword evidence="2 5" id="KW-0378">Hydrolase</keyword>
<keyword evidence="3" id="KW-0472">Membrane</keyword>
<name>A0ABW5M1U4_9BACT</name>
<comment type="similarity">
    <text evidence="1">Belongs to the peptidase S33 family.</text>
</comment>
<dbReference type="Proteomes" id="UP001597469">
    <property type="component" value="Unassembled WGS sequence"/>
</dbReference>
<feature type="transmembrane region" description="Helical" evidence="3">
    <location>
        <begin position="7"/>
        <end position="28"/>
    </location>
</feature>
<dbReference type="SUPFAM" id="SSF53474">
    <property type="entry name" value="alpha/beta-Hydrolases"/>
    <property type="match status" value="1"/>
</dbReference>
<protein>
    <submittedName>
        <fullName evidence="5">Alpha/beta fold hydrolase</fullName>
    </submittedName>
</protein>
<evidence type="ECO:0000259" key="4">
    <source>
        <dbReference type="Pfam" id="PF00561"/>
    </source>
</evidence>